<protein>
    <recommendedName>
        <fullName evidence="4">HicB family protein</fullName>
    </recommendedName>
</protein>
<feature type="region of interest" description="Disordered" evidence="1">
    <location>
        <begin position="1"/>
        <end position="65"/>
    </location>
</feature>
<accession>A0A518G5X6</accession>
<feature type="compositionally biased region" description="Low complexity" evidence="1">
    <location>
        <begin position="40"/>
        <end position="53"/>
    </location>
</feature>
<evidence type="ECO:0008006" key="4">
    <source>
        <dbReference type="Google" id="ProtNLM"/>
    </source>
</evidence>
<name>A0A518G5X6_9BACT</name>
<feature type="compositionally biased region" description="Polar residues" evidence="1">
    <location>
        <begin position="1"/>
        <end position="10"/>
    </location>
</feature>
<keyword evidence="3" id="KW-1185">Reference proteome</keyword>
<organism evidence="2 3">
    <name type="scientific">Aureliella helgolandensis</name>
    <dbReference type="NCBI Taxonomy" id="2527968"/>
    <lineage>
        <taxon>Bacteria</taxon>
        <taxon>Pseudomonadati</taxon>
        <taxon>Planctomycetota</taxon>
        <taxon>Planctomycetia</taxon>
        <taxon>Pirellulales</taxon>
        <taxon>Pirellulaceae</taxon>
        <taxon>Aureliella</taxon>
    </lineage>
</organism>
<evidence type="ECO:0000313" key="3">
    <source>
        <dbReference type="Proteomes" id="UP000318017"/>
    </source>
</evidence>
<proteinExistence type="predicted"/>
<feature type="compositionally biased region" description="Basic residues" evidence="1">
    <location>
        <begin position="218"/>
        <end position="228"/>
    </location>
</feature>
<dbReference type="KEGG" id="ahel:Q31a_23040"/>
<evidence type="ECO:0000313" key="2">
    <source>
        <dbReference type="EMBL" id="QDV23991.1"/>
    </source>
</evidence>
<dbReference type="Proteomes" id="UP000318017">
    <property type="component" value="Chromosome"/>
</dbReference>
<reference evidence="2 3" key="1">
    <citation type="submission" date="2019-02" db="EMBL/GenBank/DDBJ databases">
        <title>Deep-cultivation of Planctomycetes and their phenomic and genomic characterization uncovers novel biology.</title>
        <authorList>
            <person name="Wiegand S."/>
            <person name="Jogler M."/>
            <person name="Boedeker C."/>
            <person name="Pinto D."/>
            <person name="Vollmers J."/>
            <person name="Rivas-Marin E."/>
            <person name="Kohn T."/>
            <person name="Peeters S.H."/>
            <person name="Heuer A."/>
            <person name="Rast P."/>
            <person name="Oberbeckmann S."/>
            <person name="Bunk B."/>
            <person name="Jeske O."/>
            <person name="Meyerdierks A."/>
            <person name="Storesund J.E."/>
            <person name="Kallscheuer N."/>
            <person name="Luecker S."/>
            <person name="Lage O.M."/>
            <person name="Pohl T."/>
            <person name="Merkel B.J."/>
            <person name="Hornburger P."/>
            <person name="Mueller R.-W."/>
            <person name="Bruemmer F."/>
            <person name="Labrenz M."/>
            <person name="Spormann A.M."/>
            <person name="Op den Camp H."/>
            <person name="Overmann J."/>
            <person name="Amann R."/>
            <person name="Jetten M.S.M."/>
            <person name="Mascher T."/>
            <person name="Medema M.H."/>
            <person name="Devos D.P."/>
            <person name="Kaster A.-K."/>
            <person name="Ovreas L."/>
            <person name="Rohde M."/>
            <person name="Galperin M.Y."/>
            <person name="Jogler C."/>
        </authorList>
    </citation>
    <scope>NUCLEOTIDE SEQUENCE [LARGE SCALE GENOMIC DNA]</scope>
    <source>
        <strain evidence="2 3">Q31a</strain>
    </source>
</reference>
<dbReference type="EMBL" id="CP036298">
    <property type="protein sequence ID" value="QDV23991.1"/>
    <property type="molecule type" value="Genomic_DNA"/>
</dbReference>
<feature type="compositionally biased region" description="Basic and acidic residues" evidence="1">
    <location>
        <begin position="55"/>
        <end position="65"/>
    </location>
</feature>
<sequence>MNSSPFQQPENRGHSSYAPASNYEDRSRMPSSSALQASREVAPPVVAPEVPAETPKTKPVSESESKLARELSQFNEVVRKLKSQFVAASTFESRCEQAFDVANDMFGHAPTWICFYRELMGGSGMLHSIFTDAGDFGRFLRSDQHHQIQLMLTALRSRDLPENDPNDPQRMITVRLPKSLHEAMCDEAARLNISVNRLCISRMLQLLDPKMIPESHSKPRGRKPRTRSKITPQSTAPAQHPAQPQSQSASPAATPPFSSNPGARYS</sequence>
<dbReference type="AlphaFoldDB" id="A0A518G5X6"/>
<gene>
    <name evidence="2" type="ORF">Q31a_23040</name>
</gene>
<feature type="compositionally biased region" description="Low complexity" evidence="1">
    <location>
        <begin position="231"/>
        <end position="259"/>
    </location>
</feature>
<evidence type="ECO:0000256" key="1">
    <source>
        <dbReference type="SAM" id="MobiDB-lite"/>
    </source>
</evidence>
<feature type="region of interest" description="Disordered" evidence="1">
    <location>
        <begin position="210"/>
        <end position="266"/>
    </location>
</feature>